<dbReference type="GO" id="GO:0006270">
    <property type="term" value="P:DNA replication initiation"/>
    <property type="evidence" value="ECO:0007669"/>
    <property type="project" value="TreeGrafter"/>
</dbReference>
<feature type="domain" description="BRCT" evidence="3">
    <location>
        <begin position="1"/>
        <end position="60"/>
    </location>
</feature>
<feature type="region of interest" description="Disordered" evidence="2">
    <location>
        <begin position="66"/>
        <end position="111"/>
    </location>
</feature>
<keyword evidence="1" id="KW-0677">Repeat</keyword>
<dbReference type="EMBL" id="JAGHQL010000003">
    <property type="protein sequence ID" value="KAH0547606.1"/>
    <property type="molecule type" value="Genomic_DNA"/>
</dbReference>
<evidence type="ECO:0000256" key="1">
    <source>
        <dbReference type="ARBA" id="ARBA00022737"/>
    </source>
</evidence>
<dbReference type="AlphaFoldDB" id="A0A9P8L700"/>
<feature type="compositionally biased region" description="Basic and acidic residues" evidence="2">
    <location>
        <begin position="75"/>
        <end position="94"/>
    </location>
</feature>
<accession>A0A9P8L700</accession>
<reference evidence="4" key="1">
    <citation type="submission" date="2021-03" db="EMBL/GenBank/DDBJ databases">
        <title>Comparative genomics and phylogenomic investigation of the class Geoglossomycetes provide insights into ecological specialization and systematics.</title>
        <authorList>
            <person name="Melie T."/>
            <person name="Pirro S."/>
            <person name="Miller A.N."/>
            <person name="Quandt A."/>
        </authorList>
    </citation>
    <scope>NUCLEOTIDE SEQUENCE</scope>
    <source>
        <strain evidence="4">GBOQ0MN5Z8</strain>
    </source>
</reference>
<dbReference type="InterPro" id="IPR036420">
    <property type="entry name" value="BRCT_dom_sf"/>
</dbReference>
<keyword evidence="5" id="KW-1185">Reference proteome</keyword>
<feature type="compositionally biased region" description="Low complexity" evidence="2">
    <location>
        <begin position="95"/>
        <end position="107"/>
    </location>
</feature>
<dbReference type="Proteomes" id="UP000698800">
    <property type="component" value="Unassembled WGS sequence"/>
</dbReference>
<gene>
    <name evidence="4" type="ORF">FGG08_000331</name>
</gene>
<feature type="region of interest" description="Disordered" evidence="2">
    <location>
        <begin position="330"/>
        <end position="372"/>
    </location>
</feature>
<dbReference type="SUPFAM" id="SSF52113">
    <property type="entry name" value="BRCT domain"/>
    <property type="match status" value="1"/>
</dbReference>
<dbReference type="Gene3D" id="3.40.50.10190">
    <property type="entry name" value="BRCT domain"/>
    <property type="match status" value="1"/>
</dbReference>
<dbReference type="PROSITE" id="PS50172">
    <property type="entry name" value="BRCT"/>
    <property type="match status" value="1"/>
</dbReference>
<dbReference type="PANTHER" id="PTHR13561">
    <property type="entry name" value="DNA REPLICATION REGULATOR DPB11-RELATED"/>
    <property type="match status" value="1"/>
</dbReference>
<organism evidence="4 5">
    <name type="scientific">Glutinoglossum americanum</name>
    <dbReference type="NCBI Taxonomy" id="1670608"/>
    <lineage>
        <taxon>Eukaryota</taxon>
        <taxon>Fungi</taxon>
        <taxon>Dikarya</taxon>
        <taxon>Ascomycota</taxon>
        <taxon>Pezizomycotina</taxon>
        <taxon>Geoglossomycetes</taxon>
        <taxon>Geoglossales</taxon>
        <taxon>Geoglossaceae</taxon>
        <taxon>Glutinoglossum</taxon>
    </lineage>
</organism>
<sequence length="372" mass="40346">MGATYDGSLTKKTSVLVCNSVSPGMKIKHAFEWNVPAVSAEWLWDCVRTGEVQSFGKYRIPAPKMVVKPSAPPRSNKDNNKRLREGERDAKEQIRVSSRRGSIGSVSKADKQARCDIRFTTGKSASSEPPGELDIAEPLVSTSTMESEENHSMHLGRDVATNYDGRSERGTPLQDISPEVNSSARKEISGAPEVPPIASGPDQQKGEDISDKIAELLRHQQGQLLRDQPPTSDHGRRPRCGLLGRAASNVSHASLSLALSGTSSVNADEAGGASPSLKNLNANSRVVAGDLELLSQERSHTLAEIPLASQVVTYEDPEAQRQKERVMRKLRGLEGAPATPKGKEKERKAVRSIGVARDSAAVKRSTRQKTYR</sequence>
<dbReference type="GO" id="GO:0033314">
    <property type="term" value="P:mitotic DNA replication checkpoint signaling"/>
    <property type="evidence" value="ECO:0007669"/>
    <property type="project" value="TreeGrafter"/>
</dbReference>
<evidence type="ECO:0000313" key="5">
    <source>
        <dbReference type="Proteomes" id="UP000698800"/>
    </source>
</evidence>
<dbReference type="OrthoDB" id="251770at2759"/>
<feature type="compositionally biased region" description="Basic and acidic residues" evidence="2">
    <location>
        <begin position="148"/>
        <end position="157"/>
    </location>
</feature>
<proteinExistence type="predicted"/>
<comment type="caution">
    <text evidence="4">The sequence shown here is derived from an EMBL/GenBank/DDBJ whole genome shotgun (WGS) entry which is preliminary data.</text>
</comment>
<dbReference type="GO" id="GO:0007095">
    <property type="term" value="P:mitotic G2 DNA damage checkpoint signaling"/>
    <property type="evidence" value="ECO:0007669"/>
    <property type="project" value="TreeGrafter"/>
</dbReference>
<dbReference type="InterPro" id="IPR001357">
    <property type="entry name" value="BRCT_dom"/>
</dbReference>
<dbReference type="PANTHER" id="PTHR13561:SF20">
    <property type="entry name" value="DNA TOPOISOMERASE 2-BINDING PROTEIN 1"/>
    <property type="match status" value="1"/>
</dbReference>
<name>A0A9P8L700_9PEZI</name>
<evidence type="ECO:0000256" key="2">
    <source>
        <dbReference type="SAM" id="MobiDB-lite"/>
    </source>
</evidence>
<feature type="region of interest" description="Disordered" evidence="2">
    <location>
        <begin position="142"/>
        <end position="206"/>
    </location>
</feature>
<evidence type="ECO:0000259" key="3">
    <source>
        <dbReference type="PROSITE" id="PS50172"/>
    </source>
</evidence>
<protein>
    <recommendedName>
        <fullName evidence="3">BRCT domain-containing protein</fullName>
    </recommendedName>
</protein>
<dbReference type="Pfam" id="PF12738">
    <property type="entry name" value="PTCB-BRCT"/>
    <property type="match status" value="1"/>
</dbReference>
<evidence type="ECO:0000313" key="4">
    <source>
        <dbReference type="EMBL" id="KAH0547606.1"/>
    </source>
</evidence>